<reference evidence="2 3" key="1">
    <citation type="submission" date="2019-10" db="EMBL/GenBank/DDBJ databases">
        <title>Draft whole-genome sequence of the purple nonsulfur photosynthetic bacterium Roseospira navarrensis DSM 15114.</title>
        <authorList>
            <person name="Kyndt J.A."/>
            <person name="Meyer T.E."/>
        </authorList>
    </citation>
    <scope>NUCLEOTIDE SEQUENCE [LARGE SCALE GENOMIC DNA]</scope>
    <source>
        <strain evidence="2 3">DSM 15114</strain>
    </source>
</reference>
<protein>
    <recommendedName>
        <fullName evidence="4">MSP1 EGF domain 1</fullName>
    </recommendedName>
</protein>
<organism evidence="2 3">
    <name type="scientific">Roseospira navarrensis</name>
    <dbReference type="NCBI Taxonomy" id="140058"/>
    <lineage>
        <taxon>Bacteria</taxon>
        <taxon>Pseudomonadati</taxon>
        <taxon>Pseudomonadota</taxon>
        <taxon>Alphaproteobacteria</taxon>
        <taxon>Rhodospirillales</taxon>
        <taxon>Rhodospirillaceae</taxon>
        <taxon>Roseospira</taxon>
    </lineage>
</organism>
<evidence type="ECO:0000313" key="2">
    <source>
        <dbReference type="EMBL" id="MQX38410.1"/>
    </source>
</evidence>
<gene>
    <name evidence="2" type="ORF">GHC57_17985</name>
</gene>
<evidence type="ECO:0000313" key="3">
    <source>
        <dbReference type="Proteomes" id="UP000434582"/>
    </source>
</evidence>
<proteinExistence type="predicted"/>
<dbReference type="AlphaFoldDB" id="A0A7X2D6M7"/>
<dbReference type="EMBL" id="WIVE01000098">
    <property type="protein sequence ID" value="MQX38410.1"/>
    <property type="molecule type" value="Genomic_DNA"/>
</dbReference>
<dbReference type="Proteomes" id="UP000434582">
    <property type="component" value="Unassembled WGS sequence"/>
</dbReference>
<dbReference type="InterPro" id="IPR009030">
    <property type="entry name" value="Growth_fac_rcpt_cys_sf"/>
</dbReference>
<keyword evidence="3" id="KW-1185">Reference proteome</keyword>
<comment type="caution">
    <text evidence="2">The sequence shown here is derived from an EMBL/GenBank/DDBJ whole genome shotgun (WGS) entry which is preliminary data.</text>
</comment>
<sequence>MHSFDTGALLIARSTWRTLVAAVLVLLFMSVAVAQDQTGPTPENAHDRSYDGGWDCDDGYRLEDGACKAIGVPDNAFATGRSYGSGWECRHGFTDVDGLTCRAVFVPPNAYLDATGLEWACDRGYRRVRDGCEPVNRPENSFLSDDTYGSEWECDRGYLEEAGRCVAIDVPENAFLVERESGPGWRCERGYEPDGNTCVLIVPPQNAHIDRSGNRWACNRGFRMLGGQCVLAR</sequence>
<accession>A0A7X2D6M7</accession>
<dbReference type="Gene3D" id="2.10.25.10">
    <property type="entry name" value="Laminin"/>
    <property type="match status" value="6"/>
</dbReference>
<evidence type="ECO:0008006" key="4">
    <source>
        <dbReference type="Google" id="ProtNLM"/>
    </source>
</evidence>
<name>A0A7X2D6M7_9PROT</name>
<keyword evidence="1" id="KW-0732">Signal</keyword>
<dbReference type="RefSeq" id="WP_153346856.1">
    <property type="nucleotide sequence ID" value="NZ_WIVE01000098.1"/>
</dbReference>
<evidence type="ECO:0000256" key="1">
    <source>
        <dbReference type="SAM" id="SignalP"/>
    </source>
</evidence>
<dbReference type="SUPFAM" id="SSF57184">
    <property type="entry name" value="Growth factor receptor domain"/>
    <property type="match status" value="2"/>
</dbReference>
<dbReference type="OrthoDB" id="7617860at2"/>
<feature type="signal peptide" evidence="1">
    <location>
        <begin position="1"/>
        <end position="34"/>
    </location>
</feature>
<feature type="chain" id="PRO_5031039337" description="MSP1 EGF domain 1" evidence="1">
    <location>
        <begin position="35"/>
        <end position="233"/>
    </location>
</feature>